<keyword evidence="4" id="KW-1003">Cell membrane</keyword>
<keyword evidence="5 8" id="KW-0812">Transmembrane</keyword>
<feature type="transmembrane region" description="Helical" evidence="8">
    <location>
        <begin position="366"/>
        <end position="385"/>
    </location>
</feature>
<dbReference type="InterPro" id="IPR027463">
    <property type="entry name" value="AcrB_DN_DC_subdom"/>
</dbReference>
<dbReference type="Gene3D" id="3.30.2090.10">
    <property type="entry name" value="Multidrug efflux transporter AcrB TolC docking domain, DN and DC subdomains"/>
    <property type="match status" value="2"/>
</dbReference>
<dbReference type="Gene3D" id="3.30.70.1320">
    <property type="entry name" value="Multidrug efflux transporter AcrB pore domain like"/>
    <property type="match status" value="1"/>
</dbReference>
<comment type="similarity">
    <text evidence="2">Belongs to the resistance-nodulation-cell division (RND) (TC 2.A.6) family.</text>
</comment>
<reference evidence="9 10" key="1">
    <citation type="submission" date="2015-06" db="EMBL/GenBank/DDBJ databases">
        <title>Genome sequence of Pseudoalteromonas peptidolytica.</title>
        <authorList>
            <person name="Xie B.-B."/>
            <person name="Rong J.-C."/>
            <person name="Qin Q.-L."/>
            <person name="Zhang Y.-Z."/>
        </authorList>
    </citation>
    <scope>NUCLEOTIDE SEQUENCE [LARGE SCALE GENOMIC DNA]</scope>
    <source>
        <strain evidence="9 10">F12-50-A1</strain>
    </source>
</reference>
<dbReference type="PRINTS" id="PR00702">
    <property type="entry name" value="ACRIFLAVINRP"/>
</dbReference>
<feature type="transmembrane region" description="Helical" evidence="8">
    <location>
        <begin position="343"/>
        <end position="359"/>
    </location>
</feature>
<evidence type="ECO:0000256" key="4">
    <source>
        <dbReference type="ARBA" id="ARBA00022475"/>
    </source>
</evidence>
<dbReference type="InterPro" id="IPR004763">
    <property type="entry name" value="CusA-like"/>
</dbReference>
<dbReference type="SUPFAM" id="SSF82866">
    <property type="entry name" value="Multidrug efflux transporter AcrB transmembrane domain"/>
    <property type="match status" value="2"/>
</dbReference>
<feature type="transmembrane region" description="Helical" evidence="8">
    <location>
        <begin position="971"/>
        <end position="990"/>
    </location>
</feature>
<protein>
    <submittedName>
        <fullName evidence="9">Cu(I)/Ag(I) efflux system membrane protein CusA/SilA</fullName>
    </submittedName>
</protein>
<feature type="transmembrane region" description="Helical" evidence="8">
    <location>
        <begin position="1002"/>
        <end position="1028"/>
    </location>
</feature>
<feature type="transmembrane region" description="Helical" evidence="8">
    <location>
        <begin position="442"/>
        <end position="464"/>
    </location>
</feature>
<dbReference type="GO" id="GO:0008324">
    <property type="term" value="F:monoatomic cation transmembrane transporter activity"/>
    <property type="evidence" value="ECO:0007669"/>
    <property type="project" value="InterPro"/>
</dbReference>
<dbReference type="Gene3D" id="3.30.70.1430">
    <property type="entry name" value="Multidrug efflux transporter AcrB pore domain"/>
    <property type="match status" value="2"/>
</dbReference>
<organism evidence="9 10">
    <name type="scientific">Pseudoalteromonas peptidolytica F12-50-A1</name>
    <dbReference type="NCBI Taxonomy" id="1315280"/>
    <lineage>
        <taxon>Bacteria</taxon>
        <taxon>Pseudomonadati</taxon>
        <taxon>Pseudomonadota</taxon>
        <taxon>Gammaproteobacteria</taxon>
        <taxon>Alteromonadales</taxon>
        <taxon>Pseudoalteromonadaceae</taxon>
        <taxon>Pseudoalteromonas</taxon>
    </lineage>
</organism>
<feature type="transmembrane region" description="Helical" evidence="8">
    <location>
        <begin position="873"/>
        <end position="892"/>
    </location>
</feature>
<dbReference type="InterPro" id="IPR001036">
    <property type="entry name" value="Acrflvin-R"/>
</dbReference>
<evidence type="ECO:0000256" key="1">
    <source>
        <dbReference type="ARBA" id="ARBA00004651"/>
    </source>
</evidence>
<proteinExistence type="inferred from homology"/>
<evidence type="ECO:0000313" key="10">
    <source>
        <dbReference type="Proteomes" id="UP000660708"/>
    </source>
</evidence>
<evidence type="ECO:0000256" key="3">
    <source>
        <dbReference type="ARBA" id="ARBA00022448"/>
    </source>
</evidence>
<dbReference type="RefSeq" id="WP_147389382.1">
    <property type="nucleotide sequence ID" value="NZ_AQHF01000026.1"/>
</dbReference>
<keyword evidence="6 8" id="KW-1133">Transmembrane helix</keyword>
<comment type="subcellular location">
    <subcellularLocation>
        <location evidence="1">Cell membrane</location>
        <topology evidence="1">Multi-pass membrane protein</topology>
    </subcellularLocation>
</comment>
<dbReference type="PANTHER" id="PTHR32063">
    <property type="match status" value="1"/>
</dbReference>
<feature type="transmembrane region" description="Helical" evidence="8">
    <location>
        <begin position="484"/>
        <end position="505"/>
    </location>
</feature>
<dbReference type="SUPFAM" id="SSF82693">
    <property type="entry name" value="Multidrug efflux transporter AcrB pore domain, PN1, PN2, PC1 and PC2 subdomains"/>
    <property type="match status" value="2"/>
</dbReference>
<dbReference type="EMBL" id="AQHF01000026">
    <property type="protein sequence ID" value="MBE0347117.1"/>
    <property type="molecule type" value="Genomic_DNA"/>
</dbReference>
<dbReference type="Gene3D" id="3.30.70.1440">
    <property type="entry name" value="Multidrug efflux transporter AcrB pore domain"/>
    <property type="match status" value="1"/>
</dbReference>
<evidence type="ECO:0000256" key="2">
    <source>
        <dbReference type="ARBA" id="ARBA00010942"/>
    </source>
</evidence>
<name>A0A8I0T587_9GAMM</name>
<keyword evidence="3" id="KW-0813">Transport</keyword>
<sequence length="1038" mass="113479">MLAQIIIQSLKNKFLVMLVFLGLGLMGFRALDKIPLDAIPDLTDVQVIIKTSYPGQASEIVEQQVTYPLSTWLLSVAKVKAVRGWSFFGDSYVYVIFEDGTDPYWARTRVQEYLSRAETILPDAAKPSMGPDASGVGWIFQYVLKDTTHSRDLSEMRELQDWFLKFELQSVPGVSEVATVGGMEKTYQVVLDPLKLMQYGLTIAQVRSAIHNANSEQGGSVMEIAEAEYMIRGRGYLSTLDDFDNIALGIVNDEGMPLTLKHVATIKTGPQLRRGIADLNGLGEVVGGIVIMRDGENALTTINHVKAKLAQLSSALPDGVEFEVVYDRSKLITASVDNLQSKILIEMAVVAVVCFAFLLHIRSTLVVVLSIPFSLLIGFLAMQWSGLNANIMSLGGIAIAVGALVDSAIVMVENVNRHLLNHQKRTGIQPSNREKYKIIETAATEVGPVLFISLLIITIGFFPVFALEGQEGKLFTPLALTKTFVMAATALLSVTLVPVLMSLLIKGQIPDETRNPLNAILIRGYTPFINFALASPKLVMFIGGIVAVSMVYPLMKMDSEFMPDLYEGDLLYMPSTLPGVSIAEAGSILQKTDQLIKTVPEVESVFGKVGRADTATDPAPLTMLETTIQLKPVEQWRAGMTLEKIIAELESKVKLPGVTNTWVQPIKTRIDMLSTGVKTQLGIKISGESLTELTALGEQIEGLLNQLESTGSVYAERTQSGRYIDIEPNRVEAAKYGLMISDIQDVVKFALGGANVSEVVDGRTRFPINLRYPRVYRDNIDALETVPFLTPTGAWVTLGQVASIEIKDGPAVIKSENGLMSAWVFISVTPDVAISDYVDEASALLASNIDLPERYTYTFTGQYEHIERLEKKLLEVIPLTVLVIFVLLYIAFRSSAQALLVLCTLPIAISGALWFVYFCGYPISGAVVVGMIALGGVAAEFGVVITLYLNQARAEQSNLVEAVREGALLRIRPKAMTVFTIVAGLIPIMFSMGSGDQIMQKIAAPMIGGMLVSPIMSMLVIPAGYLVLYRYKQRKLEE</sequence>
<dbReference type="GO" id="GO:0042910">
    <property type="term" value="F:xenobiotic transmembrane transporter activity"/>
    <property type="evidence" value="ECO:0007669"/>
    <property type="project" value="TreeGrafter"/>
</dbReference>
<keyword evidence="10" id="KW-1185">Reference proteome</keyword>
<accession>A0A8I0T587</accession>
<evidence type="ECO:0000256" key="8">
    <source>
        <dbReference type="SAM" id="Phobius"/>
    </source>
</evidence>
<dbReference type="AlphaFoldDB" id="A0A8I0T587"/>
<dbReference type="SUPFAM" id="SSF82714">
    <property type="entry name" value="Multidrug efflux transporter AcrB TolC docking domain, DN and DC subdomains"/>
    <property type="match status" value="2"/>
</dbReference>
<gene>
    <name evidence="9" type="primary">cusA</name>
    <name evidence="9" type="ORF">PPEP_a1515</name>
</gene>
<evidence type="ECO:0000256" key="5">
    <source>
        <dbReference type="ARBA" id="ARBA00022692"/>
    </source>
</evidence>
<dbReference type="NCBIfam" id="TIGR00914">
    <property type="entry name" value="2A0601"/>
    <property type="match status" value="1"/>
</dbReference>
<feature type="transmembrane region" description="Helical" evidence="8">
    <location>
        <begin position="899"/>
        <end position="917"/>
    </location>
</feature>
<comment type="caution">
    <text evidence="9">The sequence shown here is derived from an EMBL/GenBank/DDBJ whole genome shotgun (WGS) entry which is preliminary data.</text>
</comment>
<dbReference type="GO" id="GO:0005886">
    <property type="term" value="C:plasma membrane"/>
    <property type="evidence" value="ECO:0007669"/>
    <property type="project" value="UniProtKB-SubCell"/>
</dbReference>
<feature type="transmembrane region" description="Helical" evidence="8">
    <location>
        <begin position="391"/>
        <end position="412"/>
    </location>
</feature>
<keyword evidence="7 8" id="KW-0472">Membrane</keyword>
<dbReference type="Gene3D" id="1.20.1640.10">
    <property type="entry name" value="Multidrug efflux transporter AcrB transmembrane domain"/>
    <property type="match status" value="2"/>
</dbReference>
<evidence type="ECO:0000256" key="6">
    <source>
        <dbReference type="ARBA" id="ARBA00022989"/>
    </source>
</evidence>
<feature type="transmembrane region" description="Helical" evidence="8">
    <location>
        <begin position="923"/>
        <end position="950"/>
    </location>
</feature>
<dbReference type="PANTHER" id="PTHR32063:SF19">
    <property type="entry name" value="CATION EFFLUX SYSTEM PROTEIN CUSA"/>
    <property type="match status" value="1"/>
</dbReference>
<evidence type="ECO:0000256" key="7">
    <source>
        <dbReference type="ARBA" id="ARBA00023136"/>
    </source>
</evidence>
<dbReference type="Proteomes" id="UP000660708">
    <property type="component" value="Unassembled WGS sequence"/>
</dbReference>
<evidence type="ECO:0000313" key="9">
    <source>
        <dbReference type="EMBL" id="MBE0347117.1"/>
    </source>
</evidence>
<dbReference type="Pfam" id="PF00873">
    <property type="entry name" value="ACR_tran"/>
    <property type="match status" value="1"/>
</dbReference>